<organism evidence="1 2">
    <name type="scientific">Candidatus Electrothrix communis</name>
    <dbReference type="NCBI Taxonomy" id="1859133"/>
    <lineage>
        <taxon>Bacteria</taxon>
        <taxon>Pseudomonadati</taxon>
        <taxon>Thermodesulfobacteriota</taxon>
        <taxon>Desulfobulbia</taxon>
        <taxon>Desulfobulbales</taxon>
        <taxon>Desulfobulbaceae</taxon>
        <taxon>Candidatus Electrothrix</taxon>
    </lineage>
</organism>
<name>A0A444J019_9BACT</name>
<proteinExistence type="predicted"/>
<dbReference type="NCBIfam" id="NF041197">
    <property type="entry name" value="CxxC_Se_CxxC"/>
    <property type="match status" value="1"/>
</dbReference>
<sequence>MQCKKCDGKLEVHRQCRRVRLKCQKCQQEYQIHEVAADLDAETETLLERYTCIIYD</sequence>
<evidence type="ECO:0000313" key="2">
    <source>
        <dbReference type="Proteomes" id="UP000288086"/>
    </source>
</evidence>
<evidence type="ECO:0000313" key="1">
    <source>
        <dbReference type="EMBL" id="RWX46290.1"/>
    </source>
</evidence>
<accession>A0A444J019</accession>
<dbReference type="AlphaFoldDB" id="A0A444J019"/>
<keyword evidence="2" id="KW-1185">Reference proteome</keyword>
<comment type="caution">
    <text evidence="1">The sequence shown here is derived from an EMBL/GenBank/DDBJ whole genome shotgun (WGS) entry which is preliminary data.</text>
</comment>
<dbReference type="EMBL" id="MTKP01000285">
    <property type="protein sequence ID" value="RWX46290.1"/>
    <property type="molecule type" value="Genomic_DNA"/>
</dbReference>
<gene>
    <name evidence="1" type="ORF">VT98_12853</name>
</gene>
<reference evidence="1 2" key="1">
    <citation type="submission" date="2017-01" db="EMBL/GenBank/DDBJ databases">
        <title>The cable genome- insights into the physiology and evolution of filamentous bacteria capable of sulfide oxidation via long distance electron transfer.</title>
        <authorList>
            <person name="Schreiber L."/>
            <person name="Bjerg J.T."/>
            <person name="Boggild A."/>
            <person name="Van De Vossenberg J."/>
            <person name="Meysman F."/>
            <person name="Nielsen L.P."/>
            <person name="Schramm A."/>
            <person name="Kjeldsen K.U."/>
        </authorList>
    </citation>
    <scope>NUCLEOTIDE SEQUENCE [LARGE SCALE GENOMIC DNA]</scope>
    <source>
        <strain evidence="1">A1</strain>
    </source>
</reference>
<protein>
    <submittedName>
        <fullName evidence="1">Uncharacterized protein</fullName>
    </submittedName>
</protein>
<dbReference type="Proteomes" id="UP000288086">
    <property type="component" value="Unassembled WGS sequence"/>
</dbReference>